<dbReference type="AlphaFoldDB" id="A0A6A6G1Q5"/>
<feature type="compositionally biased region" description="Basic and acidic residues" evidence="1">
    <location>
        <begin position="179"/>
        <end position="189"/>
    </location>
</feature>
<sequence>MEEMEQKLAALEERLATQAQQHNRDSALMRGIYKQEVLSLKRTYDAEHGAAMQQWGIERQSAQHAREEDRAKYRRQLQEQVTVKNQIIRDMLVLLGHLTARMRISSSEPGDADLCTKITHEVEKVKKQLEDEEAKLASGPIAADPPSIDSHDSDQPKSSKSDQPDSRIPGQPEGSTSDQPERQKAKDTADSTSGINKDDGGKIFQPKRQAEDDSKTEPQKKKGRKGRKGRNKSGKYKRPARPAQSGNEEGGDAEKEDDLAWAYK</sequence>
<keyword evidence="3" id="KW-1185">Reference proteome</keyword>
<feature type="compositionally biased region" description="Basic and acidic residues" evidence="1">
    <location>
        <begin position="208"/>
        <end position="220"/>
    </location>
</feature>
<protein>
    <submittedName>
        <fullName evidence="2">Uncharacterized protein</fullName>
    </submittedName>
</protein>
<dbReference type="Proteomes" id="UP000799538">
    <property type="component" value="Unassembled WGS sequence"/>
</dbReference>
<organism evidence="2 3">
    <name type="scientific">Elsinoe ampelina</name>
    <dbReference type="NCBI Taxonomy" id="302913"/>
    <lineage>
        <taxon>Eukaryota</taxon>
        <taxon>Fungi</taxon>
        <taxon>Dikarya</taxon>
        <taxon>Ascomycota</taxon>
        <taxon>Pezizomycotina</taxon>
        <taxon>Dothideomycetes</taxon>
        <taxon>Dothideomycetidae</taxon>
        <taxon>Myriangiales</taxon>
        <taxon>Elsinoaceae</taxon>
        <taxon>Elsinoe</taxon>
    </lineage>
</organism>
<feature type="region of interest" description="Disordered" evidence="1">
    <location>
        <begin position="129"/>
        <end position="264"/>
    </location>
</feature>
<evidence type="ECO:0000313" key="2">
    <source>
        <dbReference type="EMBL" id="KAF2219360.1"/>
    </source>
</evidence>
<evidence type="ECO:0000256" key="1">
    <source>
        <dbReference type="SAM" id="MobiDB-lite"/>
    </source>
</evidence>
<gene>
    <name evidence="2" type="ORF">BDZ85DRAFT_285529</name>
</gene>
<evidence type="ECO:0000313" key="3">
    <source>
        <dbReference type="Proteomes" id="UP000799538"/>
    </source>
</evidence>
<name>A0A6A6G1Q5_9PEZI</name>
<reference evidence="3" key="1">
    <citation type="journal article" date="2020" name="Stud. Mycol.">
        <title>101 Dothideomycetes genomes: A test case for predicting lifestyles and emergence of pathogens.</title>
        <authorList>
            <person name="Haridas S."/>
            <person name="Albert R."/>
            <person name="Binder M."/>
            <person name="Bloem J."/>
            <person name="LaButti K."/>
            <person name="Salamov A."/>
            <person name="Andreopoulos B."/>
            <person name="Baker S."/>
            <person name="Barry K."/>
            <person name="Bills G."/>
            <person name="Bluhm B."/>
            <person name="Cannon C."/>
            <person name="Castanera R."/>
            <person name="Culley D."/>
            <person name="Daum C."/>
            <person name="Ezra D."/>
            <person name="Gonzalez J."/>
            <person name="Henrissat B."/>
            <person name="Kuo A."/>
            <person name="Liang C."/>
            <person name="Lipzen A."/>
            <person name="Lutzoni F."/>
            <person name="Magnuson J."/>
            <person name="Mondo S."/>
            <person name="Nolan M."/>
            <person name="Ohm R."/>
            <person name="Pangilinan J."/>
            <person name="Park H.-J."/>
            <person name="Ramirez L."/>
            <person name="Alfaro M."/>
            <person name="Sun H."/>
            <person name="Tritt A."/>
            <person name="Yoshinaga Y."/>
            <person name="Zwiers L.-H."/>
            <person name="Turgeon B."/>
            <person name="Goodwin S."/>
            <person name="Spatafora J."/>
            <person name="Crous P."/>
            <person name="Grigoriev I."/>
        </authorList>
    </citation>
    <scope>NUCLEOTIDE SEQUENCE [LARGE SCALE GENOMIC DNA]</scope>
    <source>
        <strain evidence="3">CECT 20119</strain>
    </source>
</reference>
<dbReference type="EMBL" id="ML992517">
    <property type="protein sequence ID" value="KAF2219360.1"/>
    <property type="molecule type" value="Genomic_DNA"/>
</dbReference>
<feature type="compositionally biased region" description="Acidic residues" evidence="1">
    <location>
        <begin position="249"/>
        <end position="264"/>
    </location>
</feature>
<feature type="compositionally biased region" description="Basic residues" evidence="1">
    <location>
        <begin position="221"/>
        <end position="240"/>
    </location>
</feature>
<proteinExistence type="predicted"/>
<feature type="compositionally biased region" description="Basic and acidic residues" evidence="1">
    <location>
        <begin position="149"/>
        <end position="165"/>
    </location>
</feature>
<accession>A0A6A6G1Q5</accession>